<dbReference type="SUPFAM" id="SSF51261">
    <property type="entry name" value="Duplicated hybrid motif"/>
    <property type="match status" value="1"/>
</dbReference>
<dbReference type="InterPro" id="IPR018392">
    <property type="entry name" value="LysM"/>
</dbReference>
<sequence>MAQRPVAGKGRRALTLLIIAMLLGGCAASPDHSTHDDSPTATTTSSWVSVQRGDTLGVIARRGGVPLERLQRFNPEADSRRLAVGQRLLMPTQRERAPSGGPYRYEVRPGDTYSSIARHLQTRASRIQQANPGIQPTALRVGQIIQVPVSSGTASTASSGNRTSGQSAASSSARSAKATPPKASASSPAPDKLPGKARDWPWPLDDYRVVRGFGTDSRGTLQPMLLAGSRGSQAKSVADGEVRFADNMRQLGQVVIVHHPDNLQSVYALCEKPLVGSGDKVKRGTPVCDVGLSSATERYDLLFDLRQGGKPIDPRKVLR</sequence>
<feature type="signal peptide" evidence="3">
    <location>
        <begin position="1"/>
        <end position="27"/>
    </location>
</feature>
<dbReference type="CDD" id="cd12797">
    <property type="entry name" value="M23_peptidase"/>
    <property type="match status" value="1"/>
</dbReference>
<dbReference type="RefSeq" id="WP_102586550.1">
    <property type="nucleotide sequence ID" value="NZ_BNAE01000001.1"/>
</dbReference>
<name>A0A2N7UPS0_9GAMM</name>
<protein>
    <submittedName>
        <fullName evidence="5">Peptidase M23</fullName>
    </submittedName>
</protein>
<dbReference type="PROSITE" id="PS51257">
    <property type="entry name" value="PROKAR_LIPOPROTEIN"/>
    <property type="match status" value="1"/>
</dbReference>
<gene>
    <name evidence="5" type="ORF">C1H70_01380</name>
</gene>
<evidence type="ECO:0000313" key="5">
    <source>
        <dbReference type="EMBL" id="PMR82402.1"/>
    </source>
</evidence>
<keyword evidence="3" id="KW-0732">Signal</keyword>
<dbReference type="OrthoDB" id="9795421at2"/>
<evidence type="ECO:0000256" key="3">
    <source>
        <dbReference type="SAM" id="SignalP"/>
    </source>
</evidence>
<evidence type="ECO:0000313" key="6">
    <source>
        <dbReference type="Proteomes" id="UP000235547"/>
    </source>
</evidence>
<dbReference type="InterPro" id="IPR011055">
    <property type="entry name" value="Dup_hybrid_motif"/>
</dbReference>
<evidence type="ECO:0000259" key="4">
    <source>
        <dbReference type="PROSITE" id="PS51782"/>
    </source>
</evidence>
<dbReference type="EMBL" id="PNRG01000004">
    <property type="protein sequence ID" value="PMR82402.1"/>
    <property type="molecule type" value="Genomic_DNA"/>
</dbReference>
<dbReference type="Pfam" id="PF01551">
    <property type="entry name" value="Peptidase_M23"/>
    <property type="match status" value="1"/>
</dbReference>
<dbReference type="CDD" id="cd00118">
    <property type="entry name" value="LysM"/>
    <property type="match status" value="2"/>
</dbReference>
<proteinExistence type="inferred from homology"/>
<dbReference type="SUPFAM" id="SSF54106">
    <property type="entry name" value="LysM domain"/>
    <property type="match status" value="2"/>
</dbReference>
<dbReference type="InterPro" id="IPR036779">
    <property type="entry name" value="LysM_dom_sf"/>
</dbReference>
<accession>A0A2N7UPS0</accession>
<dbReference type="PANTHER" id="PTHR21666:SF263">
    <property type="entry name" value="MUREIN HYDROLASE ACTIVATOR NLPD"/>
    <property type="match status" value="1"/>
</dbReference>
<feature type="region of interest" description="Disordered" evidence="2">
    <location>
        <begin position="152"/>
        <end position="200"/>
    </location>
</feature>
<dbReference type="PROSITE" id="PS51782">
    <property type="entry name" value="LYSM"/>
    <property type="match status" value="2"/>
</dbReference>
<dbReference type="SMART" id="SM00257">
    <property type="entry name" value="LysM"/>
    <property type="match status" value="2"/>
</dbReference>
<evidence type="ECO:0000256" key="1">
    <source>
        <dbReference type="ARBA" id="ARBA00038420"/>
    </source>
</evidence>
<dbReference type="Pfam" id="PF01476">
    <property type="entry name" value="LysM"/>
    <property type="match status" value="2"/>
</dbReference>
<dbReference type="GO" id="GO:0004222">
    <property type="term" value="F:metalloendopeptidase activity"/>
    <property type="evidence" value="ECO:0007669"/>
    <property type="project" value="TreeGrafter"/>
</dbReference>
<dbReference type="Gene3D" id="2.70.70.10">
    <property type="entry name" value="Glucose Permease (Domain IIA)"/>
    <property type="match status" value="1"/>
</dbReference>
<reference evidence="5 6" key="1">
    <citation type="submission" date="2018-01" db="EMBL/GenBank/DDBJ databases">
        <title>Halomonas endophytica sp. nov., isolated from storage liquid in the stems of Populus euphratica.</title>
        <authorList>
            <person name="Chen C."/>
        </authorList>
    </citation>
    <scope>NUCLEOTIDE SEQUENCE [LARGE SCALE GENOMIC DNA]</scope>
    <source>
        <strain evidence="5 6">BZ-SZ-XJ27</strain>
    </source>
</reference>
<dbReference type="InterPro" id="IPR050570">
    <property type="entry name" value="Cell_wall_metabolism_enzyme"/>
</dbReference>
<feature type="compositionally biased region" description="Low complexity" evidence="2">
    <location>
        <begin position="167"/>
        <end position="190"/>
    </location>
</feature>
<dbReference type="Proteomes" id="UP000235547">
    <property type="component" value="Unassembled WGS sequence"/>
</dbReference>
<feature type="chain" id="PRO_5014828062" evidence="3">
    <location>
        <begin position="28"/>
        <end position="319"/>
    </location>
</feature>
<feature type="domain" description="LysM" evidence="4">
    <location>
        <begin position="103"/>
        <end position="147"/>
    </location>
</feature>
<dbReference type="InterPro" id="IPR016047">
    <property type="entry name" value="M23ase_b-sheet_dom"/>
</dbReference>
<keyword evidence="6" id="KW-1185">Reference proteome</keyword>
<dbReference type="Gene3D" id="3.10.350.10">
    <property type="entry name" value="LysM domain"/>
    <property type="match status" value="2"/>
</dbReference>
<comment type="similarity">
    <text evidence="1">Belongs to the E.coli NlpD/Haemophilus LppB family.</text>
</comment>
<feature type="domain" description="LysM" evidence="4">
    <location>
        <begin position="46"/>
        <end position="90"/>
    </location>
</feature>
<dbReference type="PANTHER" id="PTHR21666">
    <property type="entry name" value="PEPTIDASE-RELATED"/>
    <property type="match status" value="1"/>
</dbReference>
<dbReference type="AlphaFoldDB" id="A0A2N7UPS0"/>
<organism evidence="5 6">
    <name type="scientific">Halomonas urumqiensis</name>
    <dbReference type="NCBI Taxonomy" id="1684789"/>
    <lineage>
        <taxon>Bacteria</taxon>
        <taxon>Pseudomonadati</taxon>
        <taxon>Pseudomonadota</taxon>
        <taxon>Gammaproteobacteria</taxon>
        <taxon>Oceanospirillales</taxon>
        <taxon>Halomonadaceae</taxon>
        <taxon>Halomonas</taxon>
    </lineage>
</organism>
<evidence type="ECO:0000256" key="2">
    <source>
        <dbReference type="SAM" id="MobiDB-lite"/>
    </source>
</evidence>
<comment type="caution">
    <text evidence="5">The sequence shown here is derived from an EMBL/GenBank/DDBJ whole genome shotgun (WGS) entry which is preliminary data.</text>
</comment>